<accession>A0AAN8JV25</accession>
<comment type="caution">
    <text evidence="2">The sequence shown here is derived from an EMBL/GenBank/DDBJ whole genome shotgun (WGS) entry which is preliminary data.</text>
</comment>
<dbReference type="AlphaFoldDB" id="A0AAN8JV25"/>
<feature type="region of interest" description="Disordered" evidence="1">
    <location>
        <begin position="85"/>
        <end position="104"/>
    </location>
</feature>
<evidence type="ECO:0000256" key="1">
    <source>
        <dbReference type="SAM" id="MobiDB-lite"/>
    </source>
</evidence>
<evidence type="ECO:0000313" key="3">
    <source>
        <dbReference type="Proteomes" id="UP001347796"/>
    </source>
</evidence>
<reference evidence="2 3" key="1">
    <citation type="submission" date="2024-01" db="EMBL/GenBank/DDBJ databases">
        <title>The genome of the rayed Mediterranean limpet Patella caerulea (Linnaeus, 1758).</title>
        <authorList>
            <person name="Anh-Thu Weber A."/>
            <person name="Halstead-Nussloch G."/>
        </authorList>
    </citation>
    <scope>NUCLEOTIDE SEQUENCE [LARGE SCALE GENOMIC DNA]</scope>
    <source>
        <strain evidence="2">AATW-2023a</strain>
        <tissue evidence="2">Whole specimen</tissue>
    </source>
</reference>
<name>A0AAN8JV25_PATCE</name>
<feature type="region of interest" description="Disordered" evidence="1">
    <location>
        <begin position="330"/>
        <end position="350"/>
    </location>
</feature>
<dbReference type="PANTHER" id="PTHR34239">
    <property type="entry name" value="APPLE DOMAIN-CONTAINING PROTEIN"/>
    <property type="match status" value="1"/>
</dbReference>
<dbReference type="Proteomes" id="UP001347796">
    <property type="component" value="Unassembled WGS sequence"/>
</dbReference>
<dbReference type="PANTHER" id="PTHR34239:SF2">
    <property type="entry name" value="TRANSPOSABLE ELEMENT P TRANSPOSASE_THAP9 CONSERVED DOMAIN-CONTAINING PROTEIN"/>
    <property type="match status" value="1"/>
</dbReference>
<feature type="region of interest" description="Disordered" evidence="1">
    <location>
        <begin position="23"/>
        <end position="57"/>
    </location>
</feature>
<organism evidence="2 3">
    <name type="scientific">Patella caerulea</name>
    <name type="common">Rayed Mediterranean limpet</name>
    <dbReference type="NCBI Taxonomy" id="87958"/>
    <lineage>
        <taxon>Eukaryota</taxon>
        <taxon>Metazoa</taxon>
        <taxon>Spiralia</taxon>
        <taxon>Lophotrochozoa</taxon>
        <taxon>Mollusca</taxon>
        <taxon>Gastropoda</taxon>
        <taxon>Patellogastropoda</taxon>
        <taxon>Patelloidea</taxon>
        <taxon>Patellidae</taxon>
        <taxon>Patella</taxon>
    </lineage>
</organism>
<sequence>MQIRSFNELKEFIVNTRQASVDLTHDKGQGQRKRTHVMSDDNADSESDSDGSFPCTQKRNYKIPKIIQTSEGDVDQQIDDLLRLESEGNHGNDESSKRPDNYNEDRVFEESLELEYFIKDTVGEEMNIKVAGIIDNLFTPTTSNSVATEEKMKELMTKFPRPANLNVNLTSVNKEVWSALKPGTRSNDIKMQKIQERVIRSTYALARLDRLMEMKKSGPSSDLNIAVRSVLDCLTLMGSANQELNQRRRDHMRIDLPMPYKLLCNPSNATEFGLTNKLFGCDLAKRVKELKDSGPVNASYGYSYYNNSVKGASRYNNQKGKSFLYQKRYNQQPHYRKPWKSQKPQNSIKK</sequence>
<evidence type="ECO:0000313" key="2">
    <source>
        <dbReference type="EMBL" id="KAK6183351.1"/>
    </source>
</evidence>
<proteinExistence type="predicted"/>
<keyword evidence="3" id="KW-1185">Reference proteome</keyword>
<dbReference type="EMBL" id="JAZGQO010000007">
    <property type="protein sequence ID" value="KAK6183351.1"/>
    <property type="molecule type" value="Genomic_DNA"/>
</dbReference>
<protein>
    <submittedName>
        <fullName evidence="2">Uncharacterized protein</fullName>
    </submittedName>
</protein>
<gene>
    <name evidence="2" type="ORF">SNE40_010851</name>
</gene>